<dbReference type="GeneID" id="59291189"/>
<protein>
    <submittedName>
        <fullName evidence="2">Uncharacterized protein</fullName>
    </submittedName>
</protein>
<feature type="region of interest" description="Disordered" evidence="1">
    <location>
        <begin position="1"/>
        <end position="22"/>
    </location>
</feature>
<keyword evidence="3" id="KW-1185">Reference proteome</keyword>
<feature type="compositionally biased region" description="Basic and acidic residues" evidence="1">
    <location>
        <begin position="1"/>
        <end position="20"/>
    </location>
</feature>
<comment type="caution">
    <text evidence="2">The sequence shown here is derived from an EMBL/GenBank/DDBJ whole genome shotgun (WGS) entry which is preliminary data.</text>
</comment>
<name>A0A8H6FP49_9LECA</name>
<dbReference type="EMBL" id="JACCJC010000050">
    <property type="protein sequence ID" value="KAF6232155.1"/>
    <property type="molecule type" value="Genomic_DNA"/>
</dbReference>
<evidence type="ECO:0000313" key="3">
    <source>
        <dbReference type="Proteomes" id="UP000578531"/>
    </source>
</evidence>
<sequence length="329" mass="37436">MNKQADHTDHHYQKQRDLKASEANGILRSTPPPAIHWAVDPNGETLYLHNSTALVDAYGTDVVEKIYDDIKFFLSLHPPNLPDPQRHFNDERILKAHPEFAKENGGSSGVVHYGCWHERGKEFADAPLLLKTSDSRPSADTKEGFLKQLLRNACAHITRVVALLFGIASPEMRDQYRRVVESIADYRRMDTIEEELWTLRAVLNNVMTESHQDSNELDRWTGAGDMCLRQLGIHLASPSGAVTGILGRETIHNITEWTDFDSKMERRSRISVVHTTHESIRQEALQNLAKQKKRSSPEPLGTSEEEKPRKRQPHDTSSDTYMGRVMSRL</sequence>
<dbReference type="RefSeq" id="XP_037161584.1">
    <property type="nucleotide sequence ID" value="XM_037311428.1"/>
</dbReference>
<dbReference type="AlphaFoldDB" id="A0A8H6FP49"/>
<dbReference type="Gene3D" id="3.60.130.30">
    <property type="match status" value="1"/>
</dbReference>
<organism evidence="2 3">
    <name type="scientific">Letharia columbiana</name>
    <dbReference type="NCBI Taxonomy" id="112416"/>
    <lineage>
        <taxon>Eukaryota</taxon>
        <taxon>Fungi</taxon>
        <taxon>Dikarya</taxon>
        <taxon>Ascomycota</taxon>
        <taxon>Pezizomycotina</taxon>
        <taxon>Lecanoromycetes</taxon>
        <taxon>OSLEUM clade</taxon>
        <taxon>Lecanoromycetidae</taxon>
        <taxon>Lecanorales</taxon>
        <taxon>Lecanorineae</taxon>
        <taxon>Parmeliaceae</taxon>
        <taxon>Letharia</taxon>
    </lineage>
</organism>
<accession>A0A8H6FP49</accession>
<evidence type="ECO:0000313" key="2">
    <source>
        <dbReference type="EMBL" id="KAF6232155.1"/>
    </source>
</evidence>
<dbReference type="Proteomes" id="UP000578531">
    <property type="component" value="Unassembled WGS sequence"/>
</dbReference>
<evidence type="ECO:0000256" key="1">
    <source>
        <dbReference type="SAM" id="MobiDB-lite"/>
    </source>
</evidence>
<dbReference type="OrthoDB" id="4638065at2759"/>
<feature type="compositionally biased region" description="Basic and acidic residues" evidence="1">
    <location>
        <begin position="304"/>
        <end position="317"/>
    </location>
</feature>
<feature type="region of interest" description="Disordered" evidence="1">
    <location>
        <begin position="288"/>
        <end position="329"/>
    </location>
</feature>
<reference evidence="2 3" key="1">
    <citation type="journal article" date="2020" name="Genomics">
        <title>Complete, high-quality genomes from long-read metagenomic sequencing of two wolf lichen thalli reveals enigmatic genome architecture.</title>
        <authorList>
            <person name="McKenzie S.K."/>
            <person name="Walston R.F."/>
            <person name="Allen J.L."/>
        </authorList>
    </citation>
    <scope>NUCLEOTIDE SEQUENCE [LARGE SCALE GENOMIC DNA]</scope>
    <source>
        <strain evidence="2">WasteWater2</strain>
    </source>
</reference>
<proteinExistence type="predicted"/>
<gene>
    <name evidence="2" type="ORF">HO173_009538</name>
</gene>